<gene>
    <name evidence="4" type="ORF">SAMN05444817_11265</name>
</gene>
<evidence type="ECO:0000256" key="3">
    <source>
        <dbReference type="SAM" id="Coils"/>
    </source>
</evidence>
<keyword evidence="2" id="KW-1277">Toxin-antitoxin system</keyword>
<evidence type="ECO:0000313" key="5">
    <source>
        <dbReference type="Proteomes" id="UP000186292"/>
    </source>
</evidence>
<dbReference type="Pfam" id="PF03693">
    <property type="entry name" value="ParD_antitoxin"/>
    <property type="match status" value="1"/>
</dbReference>
<evidence type="ECO:0000256" key="1">
    <source>
        <dbReference type="ARBA" id="ARBA00008580"/>
    </source>
</evidence>
<dbReference type="InterPro" id="IPR022789">
    <property type="entry name" value="ParD"/>
</dbReference>
<keyword evidence="3" id="KW-0175">Coiled coil</keyword>
<evidence type="ECO:0000313" key="4">
    <source>
        <dbReference type="EMBL" id="SIS54705.1"/>
    </source>
</evidence>
<name>A0A1N7JZE3_9CORY</name>
<dbReference type="Proteomes" id="UP000186292">
    <property type="component" value="Unassembled WGS sequence"/>
</dbReference>
<keyword evidence="5" id="KW-1185">Reference proteome</keyword>
<dbReference type="PANTHER" id="PTHR36582:SF2">
    <property type="entry name" value="ANTITOXIN PARD"/>
    <property type="match status" value="1"/>
</dbReference>
<comment type="similarity">
    <text evidence="1">Belongs to the ParD antitoxin family.</text>
</comment>
<dbReference type="Gene3D" id="6.10.10.120">
    <property type="entry name" value="Antitoxin ParD1-like"/>
    <property type="match status" value="1"/>
</dbReference>
<accession>A0A1N7JZE3</accession>
<dbReference type="GO" id="GO:0006355">
    <property type="term" value="P:regulation of DNA-templated transcription"/>
    <property type="evidence" value="ECO:0007669"/>
    <property type="project" value="InterPro"/>
</dbReference>
<dbReference type="PANTHER" id="PTHR36582">
    <property type="entry name" value="ANTITOXIN PARD"/>
    <property type="match status" value="1"/>
</dbReference>
<dbReference type="EMBL" id="FTOF01000012">
    <property type="protein sequence ID" value="SIS54705.1"/>
    <property type="molecule type" value="Genomic_DNA"/>
</dbReference>
<reference evidence="5" key="1">
    <citation type="submission" date="2017-01" db="EMBL/GenBank/DDBJ databases">
        <authorList>
            <person name="Varghese N."/>
            <person name="Submissions S."/>
        </authorList>
    </citation>
    <scope>NUCLEOTIDE SEQUENCE [LARGE SCALE GENOMIC DNA]</scope>
    <source>
        <strain evidence="5">DSM 44531</strain>
    </source>
</reference>
<dbReference type="InterPro" id="IPR038296">
    <property type="entry name" value="ParD_sf"/>
</dbReference>
<feature type="coiled-coil region" evidence="3">
    <location>
        <begin position="33"/>
        <end position="60"/>
    </location>
</feature>
<dbReference type="RefSeq" id="WP_076599773.1">
    <property type="nucleotide sequence ID" value="NZ_CP046976.1"/>
</dbReference>
<dbReference type="NCBIfam" id="TIGR02606">
    <property type="entry name" value="antidote_CC2985"/>
    <property type="match status" value="1"/>
</dbReference>
<proteinExistence type="inferred from homology"/>
<organism evidence="4 5">
    <name type="scientific">Corynebacterium appendicis CIP 107643</name>
    <dbReference type="NCBI Taxonomy" id="1161099"/>
    <lineage>
        <taxon>Bacteria</taxon>
        <taxon>Bacillati</taxon>
        <taxon>Actinomycetota</taxon>
        <taxon>Actinomycetes</taxon>
        <taxon>Mycobacteriales</taxon>
        <taxon>Corynebacteriaceae</taxon>
        <taxon>Corynebacterium</taxon>
    </lineage>
</organism>
<dbReference type="STRING" id="1161099.SAMN05444817_11265"/>
<protein>
    <submittedName>
        <fullName evidence="4">Antitoxin ParD1/3/4</fullName>
    </submittedName>
</protein>
<dbReference type="InterPro" id="IPR010985">
    <property type="entry name" value="Ribbon_hlx_hlx"/>
</dbReference>
<sequence length="83" mass="9590">MAKNTSVTLGSHYEKFIAQMVESGRYATSSEVIRAGLRMIEDYEQRLEVLRREIQKGEESGLAEDFDFNEFIERMKRGNDIPA</sequence>
<dbReference type="OrthoDB" id="9815501at2"/>
<dbReference type="AlphaFoldDB" id="A0A1N7JZE3"/>
<dbReference type="SUPFAM" id="SSF47598">
    <property type="entry name" value="Ribbon-helix-helix"/>
    <property type="match status" value="1"/>
</dbReference>
<evidence type="ECO:0000256" key="2">
    <source>
        <dbReference type="ARBA" id="ARBA00022649"/>
    </source>
</evidence>